<dbReference type="InterPro" id="IPR024930">
    <property type="entry name" value="Skp_dom_sf"/>
</dbReference>
<dbReference type="PANTHER" id="PTHR35089">
    <property type="entry name" value="CHAPERONE PROTEIN SKP"/>
    <property type="match status" value="1"/>
</dbReference>
<gene>
    <name evidence="5" type="ORF">HMPREF0661_12190</name>
</gene>
<evidence type="ECO:0000256" key="1">
    <source>
        <dbReference type="ARBA" id="ARBA00009091"/>
    </source>
</evidence>
<dbReference type="GO" id="GO:0005829">
    <property type="term" value="C:cytosol"/>
    <property type="evidence" value="ECO:0007669"/>
    <property type="project" value="TreeGrafter"/>
</dbReference>
<evidence type="ECO:0000256" key="2">
    <source>
        <dbReference type="ARBA" id="ARBA00022729"/>
    </source>
</evidence>
<comment type="caution">
    <text evidence="5">The sequence shown here is derived from an EMBL/GenBank/DDBJ whole genome shotgun (WGS) entry which is preliminary data.</text>
</comment>
<proteinExistence type="inferred from homology"/>
<name>A0A096A8M6_9BACT</name>
<dbReference type="Pfam" id="PF03938">
    <property type="entry name" value="OmpH"/>
    <property type="match status" value="1"/>
</dbReference>
<dbReference type="SUPFAM" id="SSF111384">
    <property type="entry name" value="OmpH-like"/>
    <property type="match status" value="1"/>
</dbReference>
<dbReference type="SMART" id="SM00935">
    <property type="entry name" value="OmpH"/>
    <property type="match status" value="1"/>
</dbReference>
<dbReference type="PANTHER" id="PTHR35089:SF1">
    <property type="entry name" value="CHAPERONE PROTEIN SKP"/>
    <property type="match status" value="1"/>
</dbReference>
<keyword evidence="3" id="KW-0175">Coiled coil</keyword>
<dbReference type="InterPro" id="IPR005632">
    <property type="entry name" value="Chaperone_Skp"/>
</dbReference>
<dbReference type="GO" id="GO:0051082">
    <property type="term" value="F:unfolded protein binding"/>
    <property type="evidence" value="ECO:0007669"/>
    <property type="project" value="InterPro"/>
</dbReference>
<organism evidence="5 6">
    <name type="scientific">Prevotella melaninogenica DNF00666</name>
    <dbReference type="NCBI Taxonomy" id="1401073"/>
    <lineage>
        <taxon>Bacteria</taxon>
        <taxon>Pseudomonadati</taxon>
        <taxon>Bacteroidota</taxon>
        <taxon>Bacteroidia</taxon>
        <taxon>Bacteroidales</taxon>
        <taxon>Prevotellaceae</taxon>
        <taxon>Prevotella</taxon>
    </lineage>
</organism>
<evidence type="ECO:0000256" key="4">
    <source>
        <dbReference type="SAM" id="SignalP"/>
    </source>
</evidence>
<feature type="signal peptide" evidence="4">
    <location>
        <begin position="1"/>
        <end position="18"/>
    </location>
</feature>
<dbReference type="GO" id="GO:0050821">
    <property type="term" value="P:protein stabilization"/>
    <property type="evidence" value="ECO:0007669"/>
    <property type="project" value="TreeGrafter"/>
</dbReference>
<dbReference type="Gene3D" id="3.30.910.20">
    <property type="entry name" value="Skp domain"/>
    <property type="match status" value="1"/>
</dbReference>
<comment type="similarity">
    <text evidence="1">Belongs to the Skp family.</text>
</comment>
<dbReference type="EMBL" id="JRNS01000545">
    <property type="protein sequence ID" value="KGF43448.1"/>
    <property type="molecule type" value="Genomic_DNA"/>
</dbReference>
<reference evidence="5 6" key="1">
    <citation type="submission" date="2014-07" db="EMBL/GenBank/DDBJ databases">
        <authorList>
            <person name="McCorrison J."/>
            <person name="Sanka R."/>
            <person name="Torralba M."/>
            <person name="Gillis M."/>
            <person name="Haft D.H."/>
            <person name="Methe B."/>
            <person name="Sutton G."/>
            <person name="Nelson K.E."/>
        </authorList>
    </citation>
    <scope>NUCLEOTIDE SEQUENCE [LARGE SCALE GENOMIC DNA]</scope>
    <source>
        <strain evidence="5 6">DNF00666</strain>
    </source>
</reference>
<dbReference type="Proteomes" id="UP000029578">
    <property type="component" value="Unassembled WGS sequence"/>
</dbReference>
<sequence length="167" mass="18773">MKKLFLILMLCAPMTLFAQKFGHLDSQALLQSLPEATAVQSKLEAKGKEYQKQIEDMQSELQRQAEAYDKAKSTMNATKQAETEKNLQNMYNKIQQTAQDNQKAFNEEQQKQLGPVLEKVRNAIAAVAKAGNYVYIMEKAAGQPLYINEALSKDITAEVKAQLAKMK</sequence>
<accession>A0A096A8M6</accession>
<evidence type="ECO:0000313" key="5">
    <source>
        <dbReference type="EMBL" id="KGF43448.1"/>
    </source>
</evidence>
<dbReference type="RefSeq" id="WP_036866883.1">
    <property type="nucleotide sequence ID" value="NZ_JRNS01000545.1"/>
</dbReference>
<feature type="chain" id="PRO_5001916786" evidence="4">
    <location>
        <begin position="19"/>
        <end position="167"/>
    </location>
</feature>
<keyword evidence="2 4" id="KW-0732">Signal</keyword>
<evidence type="ECO:0000256" key="3">
    <source>
        <dbReference type="SAM" id="Coils"/>
    </source>
</evidence>
<dbReference type="AlphaFoldDB" id="A0A096A8M6"/>
<protein>
    <submittedName>
        <fullName evidence="5">Membrane protein</fullName>
    </submittedName>
</protein>
<feature type="coiled-coil region" evidence="3">
    <location>
        <begin position="40"/>
        <end position="107"/>
    </location>
</feature>
<evidence type="ECO:0000313" key="6">
    <source>
        <dbReference type="Proteomes" id="UP000029578"/>
    </source>
</evidence>